<dbReference type="InterPro" id="IPR052336">
    <property type="entry name" value="MlaD_Phospholipid_Transporter"/>
</dbReference>
<dbReference type="InterPro" id="IPR024516">
    <property type="entry name" value="Mce_C"/>
</dbReference>
<name>A0A929B6T9_9PSEU</name>
<gene>
    <name evidence="4" type="ORF">IQ251_02565</name>
</gene>
<keyword evidence="1" id="KW-1133">Transmembrane helix</keyword>
<protein>
    <submittedName>
        <fullName evidence="4">MCE family protein</fullName>
    </submittedName>
</protein>
<feature type="domain" description="Mce/MlaD" evidence="2">
    <location>
        <begin position="42"/>
        <end position="114"/>
    </location>
</feature>
<dbReference type="InterPro" id="IPR003399">
    <property type="entry name" value="Mce/MlaD"/>
</dbReference>
<keyword evidence="5" id="KW-1185">Reference proteome</keyword>
<feature type="transmembrane region" description="Helical" evidence="1">
    <location>
        <begin position="12"/>
        <end position="35"/>
    </location>
</feature>
<comment type="caution">
    <text evidence="4">The sequence shown here is derived from an EMBL/GenBank/DDBJ whole genome shotgun (WGS) entry which is preliminary data.</text>
</comment>
<reference evidence="4" key="1">
    <citation type="submission" date="2020-10" db="EMBL/GenBank/DDBJ databases">
        <title>Diversity and distribution of actinomycetes associated with coral in the coast of Hainan.</title>
        <authorList>
            <person name="Li F."/>
        </authorList>
    </citation>
    <scope>NUCLEOTIDE SEQUENCE</scope>
    <source>
        <strain evidence="4">HNM0983</strain>
    </source>
</reference>
<dbReference type="Proteomes" id="UP000598360">
    <property type="component" value="Unassembled WGS sequence"/>
</dbReference>
<evidence type="ECO:0000256" key="1">
    <source>
        <dbReference type="SAM" id="Phobius"/>
    </source>
</evidence>
<dbReference type="Pfam" id="PF02470">
    <property type="entry name" value="MlaD"/>
    <property type="match status" value="1"/>
</dbReference>
<dbReference type="EMBL" id="JADEYC010000005">
    <property type="protein sequence ID" value="MBE9373321.1"/>
    <property type="molecule type" value="Genomic_DNA"/>
</dbReference>
<organism evidence="4 5">
    <name type="scientific">Saccharopolyspora montiporae</name>
    <dbReference type="NCBI Taxonomy" id="2781240"/>
    <lineage>
        <taxon>Bacteria</taxon>
        <taxon>Bacillati</taxon>
        <taxon>Actinomycetota</taxon>
        <taxon>Actinomycetes</taxon>
        <taxon>Pseudonocardiales</taxon>
        <taxon>Pseudonocardiaceae</taxon>
        <taxon>Saccharopolyspora</taxon>
    </lineage>
</organism>
<proteinExistence type="predicted"/>
<dbReference type="GO" id="GO:0005576">
    <property type="term" value="C:extracellular region"/>
    <property type="evidence" value="ECO:0007669"/>
    <property type="project" value="TreeGrafter"/>
</dbReference>
<dbReference type="PANTHER" id="PTHR33371:SF18">
    <property type="entry name" value="MCE-FAMILY PROTEIN MCE3C"/>
    <property type="match status" value="1"/>
</dbReference>
<evidence type="ECO:0000313" key="5">
    <source>
        <dbReference type="Proteomes" id="UP000598360"/>
    </source>
</evidence>
<sequence length="332" mass="35518">MKTRFRERDPRLVGVIGVLVVAVLLATALSSGSLYRSLTSASYSAVFTDAGGLTPGAEVRIGGLAVGEVTSVDLERGKVRVGFSVQGPGNLGDLTRAGIRTATPLGVKFLAVQPSGRGQLDSGAEIPLSRTSSPYDLAQVLGQLTQQSSQLDTRQLGQALDTVSTTLQNTPDELRTTLDGLNRLTKTVSEQDQALLDLLDRANTVTGVLAQRNRDLSRLFDDGNLLLAELNSRRELVEQLLVTTTSMLDELTGLVHDNQQQLRPALDRLRKVLDMLNADNELLGTTIQGLNIYSGSLGESVGGGPWFYGFIPDLPPTNIAPLLPDVLKAVHP</sequence>
<dbReference type="NCBIfam" id="TIGR00996">
    <property type="entry name" value="Mtu_fam_mce"/>
    <property type="match status" value="1"/>
</dbReference>
<dbReference type="AlphaFoldDB" id="A0A929B6T9"/>
<feature type="domain" description="Mammalian cell entry C-terminal" evidence="3">
    <location>
        <begin position="119"/>
        <end position="303"/>
    </location>
</feature>
<evidence type="ECO:0000313" key="4">
    <source>
        <dbReference type="EMBL" id="MBE9373321.1"/>
    </source>
</evidence>
<dbReference type="PANTHER" id="PTHR33371">
    <property type="entry name" value="INTERMEMBRANE PHOSPHOLIPID TRANSPORT SYSTEM BINDING PROTEIN MLAD-RELATED"/>
    <property type="match status" value="1"/>
</dbReference>
<keyword evidence="1" id="KW-0812">Transmembrane</keyword>
<dbReference type="PRINTS" id="PR01782">
    <property type="entry name" value="MCEVIRFACTOR"/>
</dbReference>
<evidence type="ECO:0000259" key="3">
    <source>
        <dbReference type="Pfam" id="PF11887"/>
    </source>
</evidence>
<dbReference type="RefSeq" id="WP_193926777.1">
    <property type="nucleotide sequence ID" value="NZ_JADEYC010000005.1"/>
</dbReference>
<accession>A0A929B6T9</accession>
<dbReference type="Pfam" id="PF11887">
    <property type="entry name" value="Mce4_CUP1"/>
    <property type="match status" value="1"/>
</dbReference>
<dbReference type="InterPro" id="IPR005693">
    <property type="entry name" value="Mce"/>
</dbReference>
<keyword evidence="1" id="KW-0472">Membrane</keyword>
<evidence type="ECO:0000259" key="2">
    <source>
        <dbReference type="Pfam" id="PF02470"/>
    </source>
</evidence>